<sequence length="151" mass="18188">MPKILNFEEFNACMLKKDQIHYPKSNLVSCTICKHRDCYNFGEYPHRLNQCICLKQRDRFIQKHAYFTLGEHNSQLIDGARRGMTQKAILNPYFFCVMRNFFVSFDLEFFLCVKTSFLVVKNRFLVVKRLFPIYLKYSCKILKLNFNEKKR</sequence>
<accession>A0A3M7RCG8</accession>
<name>A0A3M7RCG8_BRAPC</name>
<keyword evidence="2" id="KW-1185">Reference proteome</keyword>
<proteinExistence type="predicted"/>
<evidence type="ECO:0000313" key="2">
    <source>
        <dbReference type="Proteomes" id="UP000276133"/>
    </source>
</evidence>
<comment type="caution">
    <text evidence="1">The sequence shown here is derived from an EMBL/GenBank/DDBJ whole genome shotgun (WGS) entry which is preliminary data.</text>
</comment>
<dbReference type="AlphaFoldDB" id="A0A3M7RCG8"/>
<dbReference type="Proteomes" id="UP000276133">
    <property type="component" value="Unassembled WGS sequence"/>
</dbReference>
<protein>
    <submittedName>
        <fullName evidence="1">Uncharacterized protein</fullName>
    </submittedName>
</protein>
<reference evidence="1 2" key="1">
    <citation type="journal article" date="2018" name="Sci. Rep.">
        <title>Genomic signatures of local adaptation to the degree of environmental predictability in rotifers.</title>
        <authorList>
            <person name="Franch-Gras L."/>
            <person name="Hahn C."/>
            <person name="Garcia-Roger E.M."/>
            <person name="Carmona M.J."/>
            <person name="Serra M."/>
            <person name="Gomez A."/>
        </authorList>
    </citation>
    <scope>NUCLEOTIDE SEQUENCE [LARGE SCALE GENOMIC DNA]</scope>
    <source>
        <strain evidence="1">HYR1</strain>
    </source>
</reference>
<dbReference type="EMBL" id="REGN01003712">
    <property type="protein sequence ID" value="RNA21207.1"/>
    <property type="molecule type" value="Genomic_DNA"/>
</dbReference>
<gene>
    <name evidence="1" type="ORF">BpHYR1_024283</name>
</gene>
<evidence type="ECO:0000313" key="1">
    <source>
        <dbReference type="EMBL" id="RNA21207.1"/>
    </source>
</evidence>
<organism evidence="1 2">
    <name type="scientific">Brachionus plicatilis</name>
    <name type="common">Marine rotifer</name>
    <name type="synonym">Brachionus muelleri</name>
    <dbReference type="NCBI Taxonomy" id="10195"/>
    <lineage>
        <taxon>Eukaryota</taxon>
        <taxon>Metazoa</taxon>
        <taxon>Spiralia</taxon>
        <taxon>Gnathifera</taxon>
        <taxon>Rotifera</taxon>
        <taxon>Eurotatoria</taxon>
        <taxon>Monogononta</taxon>
        <taxon>Pseudotrocha</taxon>
        <taxon>Ploima</taxon>
        <taxon>Brachionidae</taxon>
        <taxon>Brachionus</taxon>
    </lineage>
</organism>